<gene>
    <name evidence="1" type="ORF">TL16_g04189</name>
</gene>
<dbReference type="AlphaFoldDB" id="A0A9W7A3X8"/>
<organism evidence="1 2">
    <name type="scientific">Triparma laevis f. inornata</name>
    <dbReference type="NCBI Taxonomy" id="1714386"/>
    <lineage>
        <taxon>Eukaryota</taxon>
        <taxon>Sar</taxon>
        <taxon>Stramenopiles</taxon>
        <taxon>Ochrophyta</taxon>
        <taxon>Bolidophyceae</taxon>
        <taxon>Parmales</taxon>
        <taxon>Triparmaceae</taxon>
        <taxon>Triparma</taxon>
    </lineage>
</organism>
<evidence type="ECO:0000313" key="2">
    <source>
        <dbReference type="Proteomes" id="UP001162640"/>
    </source>
</evidence>
<dbReference type="EMBL" id="BLQM01000114">
    <property type="protein sequence ID" value="GMH65406.1"/>
    <property type="molecule type" value="Genomic_DNA"/>
</dbReference>
<sequence>MPESDDSRSPGESLILHSLKFNNKLTLAFASQMKQMTEEMMKVFSDPSAMAEIANMMTSVGDMLADPEKIQEALIDIASELEDWETALSDDEKIEEARLQLLSDPDLAGNLALKSVFDTMEMREMINDPKKWRKQVKEGQAMLKGGNQRKGGLMKDL</sequence>
<comment type="caution">
    <text evidence="1">The sequence shown here is derived from an EMBL/GenBank/DDBJ whole genome shotgun (WGS) entry which is preliminary data.</text>
</comment>
<evidence type="ECO:0000313" key="1">
    <source>
        <dbReference type="EMBL" id="GMH65406.1"/>
    </source>
</evidence>
<dbReference type="Proteomes" id="UP001162640">
    <property type="component" value="Unassembled WGS sequence"/>
</dbReference>
<protein>
    <submittedName>
        <fullName evidence="1">Uncharacterized protein</fullName>
    </submittedName>
</protein>
<reference evidence="2" key="1">
    <citation type="journal article" date="2023" name="Commun. Biol.">
        <title>Genome analysis of Parmales, the sister group of diatoms, reveals the evolutionary specialization of diatoms from phago-mixotrophs to photoautotrophs.</title>
        <authorList>
            <person name="Ban H."/>
            <person name="Sato S."/>
            <person name="Yoshikawa S."/>
            <person name="Yamada K."/>
            <person name="Nakamura Y."/>
            <person name="Ichinomiya M."/>
            <person name="Sato N."/>
            <person name="Blanc-Mathieu R."/>
            <person name="Endo H."/>
            <person name="Kuwata A."/>
            <person name="Ogata H."/>
        </authorList>
    </citation>
    <scope>NUCLEOTIDE SEQUENCE [LARGE SCALE GENOMIC DNA]</scope>
</reference>
<name>A0A9W7A3X8_9STRA</name>
<proteinExistence type="predicted"/>
<accession>A0A9W7A3X8</accession>